<reference evidence="2" key="1">
    <citation type="submission" date="2018-11" db="EMBL/GenBank/DDBJ databases">
        <authorList>
            <person name="Alioto T."/>
            <person name="Alioto T."/>
        </authorList>
    </citation>
    <scope>NUCLEOTIDE SEQUENCE</scope>
</reference>
<keyword evidence="1" id="KW-1133">Transmembrane helix</keyword>
<feature type="non-terminal residue" evidence="2">
    <location>
        <position position="175"/>
    </location>
</feature>
<gene>
    <name evidence="2" type="ORF">MGAL_10B010704</name>
</gene>
<evidence type="ECO:0000313" key="2">
    <source>
        <dbReference type="EMBL" id="VDI26758.1"/>
    </source>
</evidence>
<evidence type="ECO:0000313" key="3">
    <source>
        <dbReference type="Proteomes" id="UP000596742"/>
    </source>
</evidence>
<keyword evidence="3" id="KW-1185">Reference proteome</keyword>
<accession>A0A8B6DZM5</accession>
<organism evidence="2 3">
    <name type="scientific">Mytilus galloprovincialis</name>
    <name type="common">Mediterranean mussel</name>
    <dbReference type="NCBI Taxonomy" id="29158"/>
    <lineage>
        <taxon>Eukaryota</taxon>
        <taxon>Metazoa</taxon>
        <taxon>Spiralia</taxon>
        <taxon>Lophotrochozoa</taxon>
        <taxon>Mollusca</taxon>
        <taxon>Bivalvia</taxon>
        <taxon>Autobranchia</taxon>
        <taxon>Pteriomorphia</taxon>
        <taxon>Mytilida</taxon>
        <taxon>Mytiloidea</taxon>
        <taxon>Mytilidae</taxon>
        <taxon>Mytilinae</taxon>
        <taxon>Mytilus</taxon>
    </lineage>
</organism>
<proteinExistence type="predicted"/>
<sequence length="175" mass="19824">MEVQQRYLYLTGGIDILFYQGKQLLHIALLVPYFLTSSHITSATIFVTMSCVALIHNVWIGFGIDIACHVSQFGVSVKRFKVMCRFMGTVLEREMEVQQRNLRLTGVLGMLTYQGRQILHLALFIPYFLTSSHINSEAIFIAISCVALLHFTLIGFGLDAARHATYFVVGVKRFK</sequence>
<feature type="transmembrane region" description="Helical" evidence="1">
    <location>
        <begin position="102"/>
        <end position="127"/>
    </location>
</feature>
<dbReference type="Proteomes" id="UP000596742">
    <property type="component" value="Unassembled WGS sequence"/>
</dbReference>
<keyword evidence="1" id="KW-0472">Membrane</keyword>
<protein>
    <submittedName>
        <fullName evidence="2">Uncharacterized protein</fullName>
    </submittedName>
</protein>
<dbReference type="EMBL" id="UYJE01004280">
    <property type="protein sequence ID" value="VDI26758.1"/>
    <property type="molecule type" value="Genomic_DNA"/>
</dbReference>
<keyword evidence="1" id="KW-0812">Transmembrane</keyword>
<dbReference type="AlphaFoldDB" id="A0A8B6DZM5"/>
<evidence type="ECO:0000256" key="1">
    <source>
        <dbReference type="SAM" id="Phobius"/>
    </source>
</evidence>
<comment type="caution">
    <text evidence="2">The sequence shown here is derived from an EMBL/GenBank/DDBJ whole genome shotgun (WGS) entry which is preliminary data.</text>
</comment>
<name>A0A8B6DZM5_MYTGA</name>
<feature type="transmembrane region" description="Helical" evidence="1">
    <location>
        <begin position="139"/>
        <end position="158"/>
    </location>
</feature>